<proteinExistence type="predicted"/>
<dbReference type="AlphaFoldDB" id="A0A1J1JA45"/>
<protein>
    <submittedName>
        <fullName evidence="1">CLUMA_CG021567, isoform A</fullName>
    </submittedName>
</protein>
<sequence>MYDRAFSTSQYKWQQYKSEISSLRLIEMKTFHMKSNGDFASSIKRHHRRSSFECNEEKFRQNESTVKKNSLVFVYQNHMTDEGHKIYFATVTENSIQTPFKTQTFRILSEVSRRE</sequence>
<organism evidence="1 2">
    <name type="scientific">Clunio marinus</name>
    <dbReference type="NCBI Taxonomy" id="568069"/>
    <lineage>
        <taxon>Eukaryota</taxon>
        <taxon>Metazoa</taxon>
        <taxon>Ecdysozoa</taxon>
        <taxon>Arthropoda</taxon>
        <taxon>Hexapoda</taxon>
        <taxon>Insecta</taxon>
        <taxon>Pterygota</taxon>
        <taxon>Neoptera</taxon>
        <taxon>Endopterygota</taxon>
        <taxon>Diptera</taxon>
        <taxon>Nematocera</taxon>
        <taxon>Chironomoidea</taxon>
        <taxon>Chironomidae</taxon>
        <taxon>Clunio</taxon>
    </lineage>
</organism>
<reference evidence="1 2" key="1">
    <citation type="submission" date="2015-04" db="EMBL/GenBank/DDBJ databases">
        <authorList>
            <person name="Syromyatnikov M.Y."/>
            <person name="Popov V.N."/>
        </authorList>
    </citation>
    <scope>NUCLEOTIDE SEQUENCE [LARGE SCALE GENOMIC DNA]</scope>
</reference>
<name>A0A1J1JA45_9DIPT</name>
<gene>
    <name evidence="1" type="ORF">CLUMA_CG021567</name>
</gene>
<evidence type="ECO:0000313" key="2">
    <source>
        <dbReference type="Proteomes" id="UP000183832"/>
    </source>
</evidence>
<dbReference type="Proteomes" id="UP000183832">
    <property type="component" value="Unassembled WGS sequence"/>
</dbReference>
<dbReference type="EMBL" id="CVRI01000075">
    <property type="protein sequence ID" value="CRL08414.1"/>
    <property type="molecule type" value="Genomic_DNA"/>
</dbReference>
<accession>A0A1J1JA45</accession>
<evidence type="ECO:0000313" key="1">
    <source>
        <dbReference type="EMBL" id="CRL08414.1"/>
    </source>
</evidence>
<keyword evidence="2" id="KW-1185">Reference proteome</keyword>